<sequence length="162" mass="18610">MSEIPFPSRRTSEAEQRDRTFLAILDAMLKENETITARAVARRLEGVDHASSITRDPWRNARLSEWQGRQADLRRMIERTDKNSKSNLAAALARKDVRIRELEERVALLTASHRAMIHAIGEMGGMRAWSRFFENYDAAQDELHRMGAMLKTDLLPVLPKPK</sequence>
<proteinExistence type="predicted"/>
<name>A4TZL9_9PROT</name>
<evidence type="ECO:0000313" key="2">
    <source>
        <dbReference type="EMBL" id="CAM76076.1"/>
    </source>
</evidence>
<evidence type="ECO:0000256" key="1">
    <source>
        <dbReference type="SAM" id="Coils"/>
    </source>
</evidence>
<accession>A4TZL9</accession>
<dbReference type="RefSeq" id="WP_199791987.1">
    <property type="nucleotide sequence ID" value="NZ_CP027527.1"/>
</dbReference>
<protein>
    <submittedName>
        <fullName evidence="2">Uncharacterized protein</fullName>
    </submittedName>
</protein>
<reference evidence="2" key="1">
    <citation type="journal article" date="2007" name="J. Bacteriol.">
        <title>Comparative genome analysis of four magnetotactic bacteria reveals a complex set of group-specific genes implicated in magnetosome biomineralization and function.</title>
        <authorList>
            <person name="Richter M."/>
            <person name="Kube M."/>
            <person name="Bazylinski D.A."/>
            <person name="Lombardot T."/>
            <person name="Gloeckner F.O."/>
            <person name="Reinhardt R."/>
            <person name="Schueler D."/>
        </authorList>
    </citation>
    <scope>NUCLEOTIDE SEQUENCE</scope>
    <source>
        <strain evidence="2">MSR-1</strain>
    </source>
</reference>
<gene>
    <name evidence="2" type="ORF">MGR_2231</name>
</gene>
<organism evidence="2">
    <name type="scientific">Magnetospirillum gryphiswaldense</name>
    <dbReference type="NCBI Taxonomy" id="55518"/>
    <lineage>
        <taxon>Bacteria</taxon>
        <taxon>Pseudomonadati</taxon>
        <taxon>Pseudomonadota</taxon>
        <taxon>Alphaproteobacteria</taxon>
        <taxon>Rhodospirillales</taxon>
        <taxon>Rhodospirillaceae</taxon>
        <taxon>Magnetospirillum</taxon>
    </lineage>
</organism>
<keyword evidence="1" id="KW-0175">Coiled coil</keyword>
<dbReference type="EMBL" id="CU459003">
    <property type="protein sequence ID" value="CAM76076.1"/>
    <property type="molecule type" value="Genomic_DNA"/>
</dbReference>
<dbReference type="AlphaFoldDB" id="A4TZL9"/>
<feature type="coiled-coil region" evidence="1">
    <location>
        <begin position="85"/>
        <end position="112"/>
    </location>
</feature>